<organism evidence="1 2">
    <name type="scientific">Pseudoalteromonas rubra</name>
    <dbReference type="NCBI Taxonomy" id="43658"/>
    <lineage>
        <taxon>Bacteria</taxon>
        <taxon>Pseudomonadati</taxon>
        <taxon>Pseudomonadota</taxon>
        <taxon>Gammaproteobacteria</taxon>
        <taxon>Alteromonadales</taxon>
        <taxon>Pseudoalteromonadaceae</taxon>
        <taxon>Pseudoalteromonas</taxon>
    </lineage>
</organism>
<proteinExistence type="predicted"/>
<dbReference type="Proteomes" id="UP000306719">
    <property type="component" value="Unassembled WGS sequence"/>
</dbReference>
<name>A0A5S3WTS7_9GAMM</name>
<evidence type="ECO:0000313" key="1">
    <source>
        <dbReference type="EMBL" id="TMP32051.1"/>
    </source>
</evidence>
<evidence type="ECO:0000313" key="2">
    <source>
        <dbReference type="Proteomes" id="UP000306719"/>
    </source>
</evidence>
<comment type="caution">
    <text evidence="1">The sequence shown here is derived from an EMBL/GenBank/DDBJ whole genome shotgun (WGS) entry which is preliminary data.</text>
</comment>
<reference evidence="1 2" key="1">
    <citation type="submission" date="2018-01" db="EMBL/GenBank/DDBJ databases">
        <authorList>
            <person name="Paulsen S."/>
            <person name="Gram L.K."/>
        </authorList>
    </citation>
    <scope>NUCLEOTIDE SEQUENCE [LARGE SCALE GENOMIC DNA]</scope>
    <source>
        <strain evidence="1 2">S2599</strain>
    </source>
</reference>
<gene>
    <name evidence="1" type="ORF">CWB98_21940</name>
</gene>
<dbReference type="RefSeq" id="WP_138546723.1">
    <property type="nucleotide sequence ID" value="NZ_PNCJ01000052.1"/>
</dbReference>
<dbReference type="OrthoDB" id="3831424at2"/>
<protein>
    <submittedName>
        <fullName evidence="1">Uncharacterized protein</fullName>
    </submittedName>
</protein>
<accession>A0A5S3WTS7</accession>
<sequence length="513" mass="58889">MDNNLLRKVKVQLLFSPFSADTFISFFNGIKAEEIAKTVPSKKSIERWLYGGTKGDRFTHSLFKIKPIQAYLDESLSENNAVVEQAFYLIDTYFKELNPDFELKVSKKLLLDKYCKLLKNDGLDLDFDYIRRMRNNDQPFYKERLQPEFLNLHLQILDSVLGKPNRETIESKLLEVTDPQSGKKWRYPAIWLYQGDDLHLNNSLDLVKESDAPPEEFVTAVKDAKSKIEDNPTFSLKSLCKQSGELACSTSSYFKALYDCDNHFFNIAGAYPGLTSDKLLAYENNNRTYNWCMSLKRMIVDNDFSHAQHSLGISCLLIYNTIDEGYQALLAKKAPQANGFNDMHVIPAAMFQPVCNNPMKFEKELSFKDQVIREVAEEIFDYPEVSGSLQNNYLRELYGYPEISHLEELFKNGLAEFHVTGLSLDMFRLRPEILTTIIIHDENWAKQQLGEHKAIGNWEAEGRSKGIVSIDLNDSNFFKVCSGELPWFEPLCAPGIACFVSGYNKFKETAIIR</sequence>
<dbReference type="EMBL" id="PNCJ01000052">
    <property type="protein sequence ID" value="TMP32051.1"/>
    <property type="molecule type" value="Genomic_DNA"/>
</dbReference>
<dbReference type="AlphaFoldDB" id="A0A5S3WTS7"/>
<reference evidence="2" key="2">
    <citation type="submission" date="2019-06" db="EMBL/GenBank/DDBJ databases">
        <title>Co-occurence of chitin degradation, pigmentation and bioactivity in marine Pseudoalteromonas.</title>
        <authorList>
            <person name="Sonnenschein E.C."/>
            <person name="Bech P.K."/>
        </authorList>
    </citation>
    <scope>NUCLEOTIDE SEQUENCE [LARGE SCALE GENOMIC DNA]</scope>
    <source>
        <strain evidence="2">S2599</strain>
    </source>
</reference>